<dbReference type="Proteomes" id="UP000268973">
    <property type="component" value="Unassembled WGS sequence"/>
</dbReference>
<comment type="caution">
    <text evidence="1">The sequence shown here is derived from an EMBL/GenBank/DDBJ whole genome shotgun (WGS) entry which is preliminary data.</text>
</comment>
<sequence>MPKNMASLSQRAAPEKEGKSCSLLVTSVTLAIEPNDVSKVNANITVLFILNLVSRSGGRCYTPSFVCLARIIVYNSPNNKFKQIRNAWHFWFESALVSTAQWFRLGGSVAHYLIWRYVYLYFKGLKVLGFSSLPLWQSVPSRLSKSALSV</sequence>
<name>A0A432CSX0_9VIBR</name>
<dbReference type="EMBL" id="RXZH01000023">
    <property type="protein sequence ID" value="RTZ13456.1"/>
    <property type="molecule type" value="Genomic_DNA"/>
</dbReference>
<keyword evidence="2" id="KW-1185">Reference proteome</keyword>
<accession>A0A432CSX0</accession>
<proteinExistence type="predicted"/>
<evidence type="ECO:0000313" key="2">
    <source>
        <dbReference type="Proteomes" id="UP000268973"/>
    </source>
</evidence>
<dbReference type="AlphaFoldDB" id="A0A432CSX0"/>
<evidence type="ECO:0000313" key="1">
    <source>
        <dbReference type="EMBL" id="RTZ13456.1"/>
    </source>
</evidence>
<gene>
    <name evidence="1" type="ORF">EJ063_20080</name>
</gene>
<protein>
    <recommendedName>
        <fullName evidence="3">DUF3265 domain-containing protein</fullName>
    </recommendedName>
</protein>
<evidence type="ECO:0008006" key="3">
    <source>
        <dbReference type="Google" id="ProtNLM"/>
    </source>
</evidence>
<organism evidence="1 2">
    <name type="scientific">Vibrio aquaticus</name>
    <dbReference type="NCBI Taxonomy" id="2496559"/>
    <lineage>
        <taxon>Bacteria</taxon>
        <taxon>Pseudomonadati</taxon>
        <taxon>Pseudomonadota</taxon>
        <taxon>Gammaproteobacteria</taxon>
        <taxon>Vibrionales</taxon>
        <taxon>Vibrionaceae</taxon>
        <taxon>Vibrio</taxon>
    </lineage>
</organism>
<reference evidence="1 2" key="1">
    <citation type="submission" date="2018-12" db="EMBL/GenBank/DDBJ databases">
        <title>Vibrio sp. isolated from China Sea.</title>
        <authorList>
            <person name="Li Y."/>
        </authorList>
    </citation>
    <scope>NUCLEOTIDE SEQUENCE [LARGE SCALE GENOMIC DNA]</scope>
    <source>
        <strain evidence="1 2">BEI207</strain>
    </source>
</reference>